<dbReference type="EMBL" id="UYRU01051992">
    <property type="protein sequence ID" value="VDN11672.1"/>
    <property type="molecule type" value="Genomic_DNA"/>
</dbReference>
<dbReference type="OrthoDB" id="10004641at2759"/>
<dbReference type="AlphaFoldDB" id="A0A3P7NT59"/>
<evidence type="ECO:0000313" key="1">
    <source>
        <dbReference type="EMBL" id="VDN11672.1"/>
    </source>
</evidence>
<accession>A0A3P7NT59</accession>
<dbReference type="Proteomes" id="UP000281553">
    <property type="component" value="Unassembled WGS sequence"/>
</dbReference>
<gene>
    <name evidence="1" type="ORF">DILT_LOCUS7503</name>
</gene>
<organism evidence="1 2">
    <name type="scientific">Dibothriocephalus latus</name>
    <name type="common">Fish tapeworm</name>
    <name type="synonym">Diphyllobothrium latum</name>
    <dbReference type="NCBI Taxonomy" id="60516"/>
    <lineage>
        <taxon>Eukaryota</taxon>
        <taxon>Metazoa</taxon>
        <taxon>Spiralia</taxon>
        <taxon>Lophotrochozoa</taxon>
        <taxon>Platyhelminthes</taxon>
        <taxon>Cestoda</taxon>
        <taxon>Eucestoda</taxon>
        <taxon>Diphyllobothriidea</taxon>
        <taxon>Diphyllobothriidae</taxon>
        <taxon>Dibothriocephalus</taxon>
    </lineage>
</organism>
<evidence type="ECO:0000313" key="2">
    <source>
        <dbReference type="Proteomes" id="UP000281553"/>
    </source>
</evidence>
<keyword evidence="2" id="KW-1185">Reference proteome</keyword>
<protein>
    <submittedName>
        <fullName evidence="1">Uncharacterized protein</fullName>
    </submittedName>
</protein>
<sequence>MIDLAAGRQHDPEEPCYRTRVAALTATCPSQLRHHPDHPRQAASTGATSTLFELNNSLAVVQGCSLTHFTDPQGGYSIHLGSSKPGVMSLTDACRRRLSTSLNYGRYPVYPWVKLPQSVQYTICTRILPTALPSFVLVTEDGGQDTSGSSWRRVLLSSTPEIPEEISADHARIVVSPNSPIEKVLHSSYCRLLFQSSSADRPRLLAVSANQLVMAMNAQTRLTFKSPSTVEISICLPESEDSTLLLNSAEDIQPAHSWEPFLWQCGLCVAQFTICEFKHFFASHSTAFRLYTSADEHSMELVAAHLRLHLELRFCLKCNTVLPNSALAVDAPDAKPHRCKDLVTPIDITMRHQPHDQESILFERQQEPEESTQNPWRRYCQVCLPHSYAPFASSIHLIYSDILISIKICRRGFSSPAQYSQHLKNVHKDKRFLCPDCGTSNKPKVTCLMFFLHHDGRLVFLHPHCFCAQFSISDKLIEY</sequence>
<name>A0A3P7NT59_DIBLA</name>
<reference evidence="1 2" key="1">
    <citation type="submission" date="2018-11" db="EMBL/GenBank/DDBJ databases">
        <authorList>
            <consortium name="Pathogen Informatics"/>
        </authorList>
    </citation>
    <scope>NUCLEOTIDE SEQUENCE [LARGE SCALE GENOMIC DNA]</scope>
</reference>
<proteinExistence type="predicted"/>